<reference evidence="4 5" key="1">
    <citation type="submission" date="2017-06" db="EMBL/GenBank/DDBJ databases">
        <authorList>
            <consortium name="Pathogen Informatics"/>
        </authorList>
    </citation>
    <scope>NUCLEOTIDE SEQUENCE [LARGE SCALE GENOMIC DNA]</scope>
    <source>
        <strain evidence="4 5">NCTC11291</strain>
    </source>
</reference>
<dbReference type="OrthoDB" id="9774451at2"/>
<dbReference type="PANTHER" id="PTHR35936:SF17">
    <property type="entry name" value="ARGININE-BINDING EXTRACELLULAR PROTEIN ARTP"/>
    <property type="match status" value="1"/>
</dbReference>
<proteinExistence type="predicted"/>
<accession>A0A239X2B3</accession>
<feature type="chain" id="PRO_5039061830" evidence="2">
    <location>
        <begin position="19"/>
        <end position="266"/>
    </location>
</feature>
<evidence type="ECO:0000313" key="5">
    <source>
        <dbReference type="Proteomes" id="UP000215144"/>
    </source>
</evidence>
<dbReference type="RefSeq" id="WP_095122587.1">
    <property type="nucleotide sequence ID" value="NZ_LT906454.1"/>
</dbReference>
<dbReference type="Gene3D" id="3.40.190.10">
    <property type="entry name" value="Periplasmic binding protein-like II"/>
    <property type="match status" value="2"/>
</dbReference>
<dbReference type="Pfam" id="PF00497">
    <property type="entry name" value="SBP_bac_3"/>
    <property type="match status" value="1"/>
</dbReference>
<name>A0A239X2B3_STRAI</name>
<evidence type="ECO:0000256" key="2">
    <source>
        <dbReference type="SAM" id="SignalP"/>
    </source>
</evidence>
<keyword evidence="1 2" id="KW-0732">Signal</keyword>
<dbReference type="EMBL" id="LT906454">
    <property type="protein sequence ID" value="SNV40188.1"/>
    <property type="molecule type" value="Genomic_DNA"/>
</dbReference>
<feature type="domain" description="Solute-binding protein family 3/N-terminal" evidence="3">
    <location>
        <begin position="37"/>
        <end position="258"/>
    </location>
</feature>
<dbReference type="SUPFAM" id="SSF53850">
    <property type="entry name" value="Periplasmic binding protein-like II"/>
    <property type="match status" value="1"/>
</dbReference>
<dbReference type="Proteomes" id="UP000215144">
    <property type="component" value="Chromosome 1"/>
</dbReference>
<feature type="signal peptide" evidence="2">
    <location>
        <begin position="1"/>
        <end position="18"/>
    </location>
</feature>
<dbReference type="InterPro" id="IPR001638">
    <property type="entry name" value="Solute-binding_3/MltF_N"/>
</dbReference>
<protein>
    <submittedName>
        <fullName evidence="4">ABC transporter substrate-binding protein</fullName>
    </submittedName>
</protein>
<dbReference type="SMART" id="SM00062">
    <property type="entry name" value="PBPb"/>
    <property type="match status" value="1"/>
</dbReference>
<organism evidence="4 5">
    <name type="scientific">Streptococcus acidominimus</name>
    <dbReference type="NCBI Taxonomy" id="1326"/>
    <lineage>
        <taxon>Bacteria</taxon>
        <taxon>Bacillati</taxon>
        <taxon>Bacillota</taxon>
        <taxon>Bacilli</taxon>
        <taxon>Lactobacillales</taxon>
        <taxon>Streptococcaceae</taxon>
        <taxon>Streptococcus</taxon>
    </lineage>
</organism>
<evidence type="ECO:0000259" key="3">
    <source>
        <dbReference type="SMART" id="SM00062"/>
    </source>
</evidence>
<dbReference type="AlphaFoldDB" id="A0A239X2B3"/>
<dbReference type="KEGG" id="saco:SAME_01115"/>
<sequence>MKKIVTLATVALAGFNLAACSSDKNTDNLAKIQDKGKMVVAMSPEFAPFEFKTLIDGKDTIVGADVELAKAIGDELGVDVEFSAMSFDNVLASLKSGKADLAISGISATAERQKSYDFSDSYYESKNVIIIQKDKLQALDTIDDFASQSVVVQKGSIQETIAKDNLTDANITSLTKVGEMVSEVANGKADALVLEEAIAKGYLEKNVNLAVSSVELPSEDADAYAVAMPKGSKKLTKKVNDVIKSLKEEDKINTFVQEAYDLSVKE</sequence>
<evidence type="ECO:0000313" key="4">
    <source>
        <dbReference type="EMBL" id="SNV40188.1"/>
    </source>
</evidence>
<gene>
    <name evidence="4" type="primary">artP_1</name>
    <name evidence="4" type="ORF">SAMEA4504048_01115</name>
</gene>
<evidence type="ECO:0000256" key="1">
    <source>
        <dbReference type="ARBA" id="ARBA00022729"/>
    </source>
</evidence>
<dbReference type="PANTHER" id="PTHR35936">
    <property type="entry name" value="MEMBRANE-BOUND LYTIC MUREIN TRANSGLYCOSYLASE F"/>
    <property type="match status" value="1"/>
</dbReference>